<accession>A0ABV1B7N3</accession>
<sequence>MYYDYPEEEFYPESEYQEQIDALKEAIKSSVKSEILEEMNRLRAENEKLQGIKEHFEEVKRDYEKKKDKCDRIIRNAEYNAKKMRLSELMKDHKVVKWKVDRELVYGPKCCKCNSNRSIEVRLPSGRIAEDECECKTKSKYYYYPKMYVLSEFTDRYRCGEIIAHYTEERSSHGDDVYYERYTCTICDSSTEEEKKEAIRTLSDKVREILFDQEEKCQEVCDRLNDGLGNYLYTFGGENIKEYIKERKKRRKKVR</sequence>
<feature type="coiled-coil region" evidence="1">
    <location>
        <begin position="32"/>
        <end position="76"/>
    </location>
</feature>
<comment type="caution">
    <text evidence="2">The sequence shown here is derived from an EMBL/GenBank/DDBJ whole genome shotgun (WGS) entry which is preliminary data.</text>
</comment>
<proteinExistence type="predicted"/>
<dbReference type="Proteomes" id="UP001469749">
    <property type="component" value="Unassembled WGS sequence"/>
</dbReference>
<keyword evidence="1" id="KW-0175">Coiled coil</keyword>
<dbReference type="RefSeq" id="WP_349085607.1">
    <property type="nucleotide sequence ID" value="NZ_JBBMEK010000182.1"/>
</dbReference>
<evidence type="ECO:0000313" key="3">
    <source>
        <dbReference type="Proteomes" id="UP001469749"/>
    </source>
</evidence>
<protein>
    <submittedName>
        <fullName evidence="2">Uncharacterized protein</fullName>
    </submittedName>
</protein>
<dbReference type="EMBL" id="JBBMEK010000182">
    <property type="protein sequence ID" value="MEQ2365951.1"/>
    <property type="molecule type" value="Genomic_DNA"/>
</dbReference>
<evidence type="ECO:0000256" key="1">
    <source>
        <dbReference type="SAM" id="Coils"/>
    </source>
</evidence>
<reference evidence="2 3" key="1">
    <citation type="submission" date="2024-03" db="EMBL/GenBank/DDBJ databases">
        <title>Human intestinal bacterial collection.</title>
        <authorList>
            <person name="Pauvert C."/>
            <person name="Hitch T.C.A."/>
            <person name="Clavel T."/>
        </authorList>
    </citation>
    <scope>NUCLEOTIDE SEQUENCE [LARGE SCALE GENOMIC DNA]</scope>
    <source>
        <strain evidence="2 3">CLA-AA-H190</strain>
    </source>
</reference>
<evidence type="ECO:0000313" key="2">
    <source>
        <dbReference type="EMBL" id="MEQ2365951.1"/>
    </source>
</evidence>
<gene>
    <name evidence="2" type="ORF">WMO25_12805</name>
</gene>
<organism evidence="2 3">
    <name type="scientific">Coprococcus intestinihominis</name>
    <dbReference type="NCBI Taxonomy" id="3133154"/>
    <lineage>
        <taxon>Bacteria</taxon>
        <taxon>Bacillati</taxon>
        <taxon>Bacillota</taxon>
        <taxon>Clostridia</taxon>
        <taxon>Lachnospirales</taxon>
        <taxon>Lachnospiraceae</taxon>
        <taxon>Coprococcus</taxon>
    </lineage>
</organism>
<keyword evidence="3" id="KW-1185">Reference proteome</keyword>
<name>A0ABV1B7N3_9FIRM</name>